<gene>
    <name evidence="1" type="ORF">SAMN05216193_10125</name>
</gene>
<dbReference type="EMBL" id="FNIJ01000001">
    <property type="protein sequence ID" value="SDN07581.1"/>
    <property type="molecule type" value="Genomic_DNA"/>
</dbReference>
<name>A0A1G9YGF1_9PSED</name>
<evidence type="ECO:0000313" key="1">
    <source>
        <dbReference type="EMBL" id="SDN07581.1"/>
    </source>
</evidence>
<dbReference type="RefSeq" id="WP_084313045.1">
    <property type="nucleotide sequence ID" value="NZ_FNIJ01000001.1"/>
</dbReference>
<proteinExistence type="predicted"/>
<dbReference type="OrthoDB" id="7032135at2"/>
<dbReference type="Proteomes" id="UP000242957">
    <property type="component" value="Unassembled WGS sequence"/>
</dbReference>
<reference evidence="2" key="1">
    <citation type="submission" date="2016-10" db="EMBL/GenBank/DDBJ databases">
        <authorList>
            <person name="Varghese N."/>
            <person name="Submissions S."/>
        </authorList>
    </citation>
    <scope>NUCLEOTIDE SEQUENCE [LARGE SCALE GENOMIC DNA]</scope>
    <source>
        <strain evidence="2">JCM 21621</strain>
    </source>
</reference>
<dbReference type="AlphaFoldDB" id="A0A1G9YGF1"/>
<protein>
    <submittedName>
        <fullName evidence="1">Type II secretion system (T2SS), protein M subtype b</fullName>
    </submittedName>
</protein>
<organism evidence="1 2">
    <name type="scientific">Pseudomonas jinjuensis</name>
    <dbReference type="NCBI Taxonomy" id="198616"/>
    <lineage>
        <taxon>Bacteria</taxon>
        <taxon>Pseudomonadati</taxon>
        <taxon>Pseudomonadota</taxon>
        <taxon>Gammaproteobacteria</taxon>
        <taxon>Pseudomonadales</taxon>
        <taxon>Pseudomonadaceae</taxon>
        <taxon>Pseudomonas</taxon>
    </lineage>
</organism>
<keyword evidence="2" id="KW-1185">Reference proteome</keyword>
<accession>A0A1G9YGF1</accession>
<sequence length="196" mass="22502">MVDLLEGARTHWFRLLAQWQDQARLRMAGWLILALLALNLVMLCSDWREARRLDFIESAKNLAKLQELAGQGYWPERAVQAEDVLANFRTRLWRAQNPALARADVQAWLDALVKKTGLQEARVNVLQPLDFEDGKRTARIEAQLRARFDAESFGRLLYAVEGAPQWVSIDAIEIGNRVSPSINLQLSFHFLPDPRR</sequence>
<evidence type="ECO:0000313" key="2">
    <source>
        <dbReference type="Proteomes" id="UP000242957"/>
    </source>
</evidence>
<dbReference type="STRING" id="198616.SAMN05216193_10125"/>